<dbReference type="Gene3D" id="3.40.50.20">
    <property type="match status" value="1"/>
</dbReference>
<proteinExistence type="predicted"/>
<protein>
    <recommendedName>
        <fullName evidence="3">PglD N-terminal domain-containing protein</fullName>
    </recommendedName>
</protein>
<dbReference type="InterPro" id="IPR001451">
    <property type="entry name" value="Hexapep"/>
</dbReference>
<gene>
    <name evidence="4" type="ORF">DWV06_16415</name>
</gene>
<name>A0A371ARF1_9FIRM</name>
<feature type="binding site" evidence="2">
    <location>
        <position position="175"/>
    </location>
    <ligand>
        <name>acetyl-CoA</name>
        <dbReference type="ChEBI" id="CHEBI:57288"/>
    </ligand>
</feature>
<feature type="binding site" evidence="2">
    <location>
        <position position="77"/>
    </location>
    <ligand>
        <name>substrate</name>
    </ligand>
</feature>
<comment type="caution">
    <text evidence="4">The sequence shown here is derived from an EMBL/GenBank/DDBJ whole genome shotgun (WGS) entry which is preliminary data.</text>
</comment>
<dbReference type="AlphaFoldDB" id="A0A371ARF1"/>
<dbReference type="Gene3D" id="2.160.10.10">
    <property type="entry name" value="Hexapeptide repeat proteins"/>
    <property type="match status" value="1"/>
</dbReference>
<dbReference type="Pfam" id="PF00132">
    <property type="entry name" value="Hexapep"/>
    <property type="match status" value="1"/>
</dbReference>
<evidence type="ECO:0000256" key="2">
    <source>
        <dbReference type="PIRSR" id="PIRSR620019-2"/>
    </source>
</evidence>
<dbReference type="Pfam" id="PF17836">
    <property type="entry name" value="PglD_N"/>
    <property type="match status" value="1"/>
</dbReference>
<feature type="active site" description="Proton acceptor" evidence="1">
    <location>
        <position position="145"/>
    </location>
</feature>
<dbReference type="CDD" id="cd03360">
    <property type="entry name" value="LbH_AT_putative"/>
    <property type="match status" value="1"/>
</dbReference>
<dbReference type="InterPro" id="IPR020019">
    <property type="entry name" value="AcTrfase_PglD-like"/>
</dbReference>
<dbReference type="InterPro" id="IPR011004">
    <property type="entry name" value="Trimer_LpxA-like_sf"/>
</dbReference>
<dbReference type="InterPro" id="IPR050179">
    <property type="entry name" value="Trans_hexapeptide_repeat"/>
</dbReference>
<sequence length="224" mass="24533">MEKTKMRILAVYCCGGLGKEVMDLAQSINKVEDKWDRFIFVDDNGAIEEINGSNVFTFQQVVELFKEDKVGFVIASGEPHIRRILQEKVEQAGYSLVNIIAKSVSHISDLTQFGKGIIVFPNCYIGPNVKIGDNCIIHANNTISHDSELGNHCMLCPSVSVSGTVKIGNEVFIGIGATIKDEIEIEDYAVVGIGSSVVNKLDERVIVMSSPARKIGLNTNNSVW</sequence>
<feature type="site" description="Increases basicity of active site His" evidence="1">
    <location>
        <position position="146"/>
    </location>
</feature>
<dbReference type="NCBIfam" id="TIGR03570">
    <property type="entry name" value="NeuD_NnaD"/>
    <property type="match status" value="1"/>
</dbReference>
<keyword evidence="5" id="KW-1185">Reference proteome</keyword>
<organism evidence="4 5">
    <name type="scientific">Anaerosacchariphilus polymeriproducens</name>
    <dbReference type="NCBI Taxonomy" id="1812858"/>
    <lineage>
        <taxon>Bacteria</taxon>
        <taxon>Bacillati</taxon>
        <taxon>Bacillota</taxon>
        <taxon>Clostridia</taxon>
        <taxon>Lachnospirales</taxon>
        <taxon>Lachnospiraceae</taxon>
        <taxon>Anaerosacchariphilus</taxon>
    </lineage>
</organism>
<dbReference type="InterPro" id="IPR041561">
    <property type="entry name" value="PglD_N"/>
</dbReference>
<dbReference type="SUPFAM" id="SSF51161">
    <property type="entry name" value="Trimeric LpxA-like enzymes"/>
    <property type="match status" value="1"/>
</dbReference>
<dbReference type="Proteomes" id="UP000255036">
    <property type="component" value="Unassembled WGS sequence"/>
</dbReference>
<accession>A0A371ARF1</accession>
<reference evidence="4 5" key="1">
    <citation type="submission" date="2018-07" db="EMBL/GenBank/DDBJ databases">
        <title>Anaerosacharophilus polymeroproducens gen. nov. sp. nov., an anaerobic bacterium isolated from salt field.</title>
        <authorList>
            <person name="Kim W."/>
            <person name="Yang S.-H."/>
            <person name="Oh J."/>
            <person name="Lee J.-H."/>
            <person name="Kwon K.K."/>
        </authorList>
    </citation>
    <scope>NUCLEOTIDE SEQUENCE [LARGE SCALE GENOMIC DNA]</scope>
    <source>
        <strain evidence="4 5">MCWD5</strain>
    </source>
</reference>
<dbReference type="EMBL" id="QRCT01000050">
    <property type="protein sequence ID" value="RDU22112.1"/>
    <property type="molecule type" value="Genomic_DNA"/>
</dbReference>
<evidence type="ECO:0000259" key="3">
    <source>
        <dbReference type="Pfam" id="PF17836"/>
    </source>
</evidence>
<dbReference type="PANTHER" id="PTHR43300">
    <property type="entry name" value="ACETYLTRANSFERASE"/>
    <property type="match status" value="1"/>
</dbReference>
<dbReference type="PANTHER" id="PTHR43300:SF7">
    <property type="entry name" value="UDP-N-ACETYLBACILLOSAMINE N-ACETYLTRANSFERASE"/>
    <property type="match status" value="1"/>
</dbReference>
<evidence type="ECO:0000313" key="5">
    <source>
        <dbReference type="Proteomes" id="UP000255036"/>
    </source>
</evidence>
<evidence type="ECO:0000313" key="4">
    <source>
        <dbReference type="EMBL" id="RDU22112.1"/>
    </source>
</evidence>
<evidence type="ECO:0000256" key="1">
    <source>
        <dbReference type="PIRSR" id="PIRSR620019-1"/>
    </source>
</evidence>
<feature type="domain" description="PglD N-terminal" evidence="3">
    <location>
        <begin position="9"/>
        <end position="89"/>
    </location>
</feature>